<keyword evidence="1" id="KW-0472">Membrane</keyword>
<proteinExistence type="predicted"/>
<feature type="transmembrane region" description="Helical" evidence="1">
    <location>
        <begin position="74"/>
        <end position="95"/>
    </location>
</feature>
<keyword evidence="4" id="KW-1185">Reference proteome</keyword>
<accession>A0AAW7R4H1</accession>
<evidence type="ECO:0000256" key="1">
    <source>
        <dbReference type="SAM" id="Phobius"/>
    </source>
</evidence>
<evidence type="ECO:0000313" key="2">
    <source>
        <dbReference type="EMBL" id="MDN7125656.1"/>
    </source>
</evidence>
<dbReference type="Proteomes" id="UP001169491">
    <property type="component" value="Unassembled WGS sequence"/>
</dbReference>
<name>A0AAW7R4H1_9GAMM</name>
<gene>
    <name evidence="2" type="ORF">J6I90_12260</name>
    <name evidence="3" type="ORF">J6I92_11415</name>
</gene>
<keyword evidence="1" id="KW-0812">Transmembrane</keyword>
<evidence type="ECO:0000313" key="3">
    <source>
        <dbReference type="EMBL" id="MDN7130480.1"/>
    </source>
</evidence>
<protein>
    <submittedName>
        <fullName evidence="2">Uncharacterized protein</fullName>
    </submittedName>
</protein>
<dbReference type="AlphaFoldDB" id="A0AAW7R4H1"/>
<dbReference type="EMBL" id="JAGGJC010000006">
    <property type="protein sequence ID" value="MDN7130480.1"/>
    <property type="molecule type" value="Genomic_DNA"/>
</dbReference>
<comment type="caution">
    <text evidence="2">The sequence shown here is derived from an EMBL/GenBank/DDBJ whole genome shotgun (WGS) entry which is preliminary data.</text>
</comment>
<sequence>MALSIILFALSASAFYFGGWSIIWGVSLNRFNLLFSGELALGQDFLFGGRYIAILFNSDYYGVVLTARFFDSPMLSYIAFGIGCGAFYHALKYFFIAQEEEE</sequence>
<organism evidence="2 5">
    <name type="scientific">Pseudidiomarina terrestris</name>
    <dbReference type="NCBI Taxonomy" id="2820060"/>
    <lineage>
        <taxon>Bacteria</taxon>
        <taxon>Pseudomonadati</taxon>
        <taxon>Pseudomonadota</taxon>
        <taxon>Gammaproteobacteria</taxon>
        <taxon>Alteromonadales</taxon>
        <taxon>Idiomarinaceae</taxon>
        <taxon>Pseudidiomarina</taxon>
    </lineage>
</organism>
<evidence type="ECO:0000313" key="4">
    <source>
        <dbReference type="Proteomes" id="UP001169491"/>
    </source>
</evidence>
<keyword evidence="1" id="KW-1133">Transmembrane helix</keyword>
<dbReference type="RefSeq" id="WP_301775091.1">
    <property type="nucleotide sequence ID" value="NZ_JAGGJB010000007.1"/>
</dbReference>
<evidence type="ECO:0000313" key="5">
    <source>
        <dbReference type="Proteomes" id="UP001169492"/>
    </source>
</evidence>
<dbReference type="Proteomes" id="UP001169492">
    <property type="component" value="Unassembled WGS sequence"/>
</dbReference>
<reference evidence="4 5" key="1">
    <citation type="submission" date="2021-03" db="EMBL/GenBank/DDBJ databases">
        <title>Pseudidiomarina terrestris, a new bacterium isolated from saline soil.</title>
        <authorList>
            <person name="Galisteo C."/>
            <person name="De La Haba R."/>
            <person name="Sanchez-Porro C."/>
            <person name="Ventosa A."/>
        </authorList>
    </citation>
    <scope>NUCLEOTIDE SEQUENCE [LARGE SCALE GENOMIC DNA]</scope>
    <source>
        <strain evidence="2 5">1APP75-32.1</strain>
        <strain evidence="4">1APR75-15</strain>
        <strain evidence="3">1ASR75-15</strain>
    </source>
</reference>
<dbReference type="EMBL" id="JAGGJB010000007">
    <property type="protein sequence ID" value="MDN7125656.1"/>
    <property type="molecule type" value="Genomic_DNA"/>
</dbReference>